<comment type="caution">
    <text evidence="1">The sequence shown here is derived from an EMBL/GenBank/DDBJ whole genome shotgun (WGS) entry which is preliminary data.</text>
</comment>
<reference evidence="1 2" key="1">
    <citation type="submission" date="2021-06" db="EMBL/GenBank/DDBJ databases">
        <title>Caerostris extrusa draft genome.</title>
        <authorList>
            <person name="Kono N."/>
            <person name="Arakawa K."/>
        </authorList>
    </citation>
    <scope>NUCLEOTIDE SEQUENCE [LARGE SCALE GENOMIC DNA]</scope>
</reference>
<gene>
    <name evidence="1" type="ORF">CEXT_206961</name>
</gene>
<dbReference type="EMBL" id="BPLR01005590">
    <property type="protein sequence ID" value="GIY03516.1"/>
    <property type="molecule type" value="Genomic_DNA"/>
</dbReference>
<proteinExistence type="predicted"/>
<dbReference type="AlphaFoldDB" id="A0AAV4Q4T0"/>
<evidence type="ECO:0000313" key="2">
    <source>
        <dbReference type="Proteomes" id="UP001054945"/>
    </source>
</evidence>
<keyword evidence="2" id="KW-1185">Reference proteome</keyword>
<protein>
    <submittedName>
        <fullName evidence="1">Uncharacterized protein</fullName>
    </submittedName>
</protein>
<sequence>MGNPFSAATLLPPEREKKNYRDEENIVIKKDVFALLAASSEKKEKKRQTCSSAYKNKYWTATSNPARHCITWICEVVEMVLREIAWCIPEKERSSRPKGDVAKPD</sequence>
<dbReference type="Proteomes" id="UP001054945">
    <property type="component" value="Unassembled WGS sequence"/>
</dbReference>
<organism evidence="1 2">
    <name type="scientific">Caerostris extrusa</name>
    <name type="common">Bark spider</name>
    <name type="synonym">Caerostris bankana</name>
    <dbReference type="NCBI Taxonomy" id="172846"/>
    <lineage>
        <taxon>Eukaryota</taxon>
        <taxon>Metazoa</taxon>
        <taxon>Ecdysozoa</taxon>
        <taxon>Arthropoda</taxon>
        <taxon>Chelicerata</taxon>
        <taxon>Arachnida</taxon>
        <taxon>Araneae</taxon>
        <taxon>Araneomorphae</taxon>
        <taxon>Entelegynae</taxon>
        <taxon>Araneoidea</taxon>
        <taxon>Araneidae</taxon>
        <taxon>Caerostris</taxon>
    </lineage>
</organism>
<accession>A0AAV4Q4T0</accession>
<evidence type="ECO:0000313" key="1">
    <source>
        <dbReference type="EMBL" id="GIY03516.1"/>
    </source>
</evidence>
<name>A0AAV4Q4T0_CAEEX</name>